<dbReference type="InterPro" id="IPR000653">
    <property type="entry name" value="DegT/StrS_aminotransferase"/>
</dbReference>
<protein>
    <submittedName>
        <fullName evidence="4">dTDP-4-amino-4,6-dideoxygalactose transaminase</fullName>
    </submittedName>
</protein>
<gene>
    <name evidence="4" type="ORF">ATC1_131479</name>
</gene>
<dbReference type="InterPro" id="IPR015422">
    <property type="entry name" value="PyrdxlP-dep_Trfase_small"/>
</dbReference>
<feature type="modified residue" description="N6-(pyridoxal phosphate)lysine" evidence="2">
    <location>
        <position position="201"/>
    </location>
</feature>
<dbReference type="SUPFAM" id="SSF53383">
    <property type="entry name" value="PLP-dependent transferases"/>
    <property type="match status" value="1"/>
</dbReference>
<dbReference type="InterPro" id="IPR015424">
    <property type="entry name" value="PyrdxlP-dep_Trfase"/>
</dbReference>
<evidence type="ECO:0000256" key="1">
    <source>
        <dbReference type="PIRSR" id="PIRSR000390-1"/>
    </source>
</evidence>
<dbReference type="GO" id="GO:0008483">
    <property type="term" value="F:transaminase activity"/>
    <property type="evidence" value="ECO:0007669"/>
    <property type="project" value="TreeGrafter"/>
</dbReference>
<dbReference type="AlphaFoldDB" id="A0A0S7BVF7"/>
<reference evidence="4" key="1">
    <citation type="journal article" date="2015" name="Genome Announc.">
        <title>Draft Genome Sequence of Anaerolineae Strain TC1, a Novel Isolate from a Methanogenic Wastewater Treatment System.</title>
        <authorList>
            <person name="Matsuura N."/>
            <person name="Tourlousse D.M."/>
            <person name="Sun L."/>
            <person name="Toyonaga M."/>
            <person name="Kuroda K."/>
            <person name="Ohashi A."/>
            <person name="Cruz R."/>
            <person name="Yamaguchi T."/>
            <person name="Sekiguchi Y."/>
        </authorList>
    </citation>
    <scope>NUCLEOTIDE SEQUENCE [LARGE SCALE GENOMIC DNA]</scope>
    <source>
        <strain evidence="4">TC1</strain>
    </source>
</reference>
<dbReference type="RefSeq" id="WP_062282820.1">
    <property type="nucleotide sequence ID" value="NZ_DF968181.1"/>
</dbReference>
<feature type="active site" description="Proton acceptor" evidence="1">
    <location>
        <position position="201"/>
    </location>
</feature>
<evidence type="ECO:0000256" key="2">
    <source>
        <dbReference type="PIRSR" id="PIRSR000390-2"/>
    </source>
</evidence>
<dbReference type="Gene3D" id="3.90.1150.10">
    <property type="entry name" value="Aspartate Aminotransferase, domain 1"/>
    <property type="match status" value="1"/>
</dbReference>
<keyword evidence="5" id="KW-1185">Reference proteome</keyword>
<keyword evidence="2 3" id="KW-0663">Pyridoxal phosphate</keyword>
<dbReference type="Pfam" id="PF01041">
    <property type="entry name" value="DegT_DnrJ_EryC1"/>
    <property type="match status" value="1"/>
</dbReference>
<dbReference type="PANTHER" id="PTHR30244">
    <property type="entry name" value="TRANSAMINASE"/>
    <property type="match status" value="1"/>
</dbReference>
<dbReference type="STRING" id="1678840.ATC1_131479"/>
<dbReference type="Gene3D" id="3.40.640.10">
    <property type="entry name" value="Type I PLP-dependent aspartate aminotransferase-like (Major domain)"/>
    <property type="match status" value="1"/>
</dbReference>
<dbReference type="PIRSF" id="PIRSF000390">
    <property type="entry name" value="PLP_StrS"/>
    <property type="match status" value="1"/>
</dbReference>
<name>A0A0S7BVF7_9CHLR</name>
<dbReference type="GO" id="GO:0000271">
    <property type="term" value="P:polysaccharide biosynthetic process"/>
    <property type="evidence" value="ECO:0007669"/>
    <property type="project" value="TreeGrafter"/>
</dbReference>
<sequence length="392" mass="44480">MALKMDNPFNTQNEDLRLGRTNAHLFHRQIRDRLLKRIEPILFDEYWDSWQIVKEFEASFSDTMGYSFVSTVQSGSAGLRLCLESLGLKQDDEVITVANSDLATTAAISQCGGKIVFCDINPQDYCIDVEKIETLITQKTKGIIAVDMYGLIADGKRIREIADQHGLFVLEDATLSLGGTDCGFPVGHFADAAVFSTCPYKPFESAGGGGIVVTNRQEFWEKVEILKGFGMKPNTGGSLPIRYDHIAEGYNLKMLPFEAAVLLEKLPYLKQWSNNRRLIGKKYKEKFRQEPAIQCPNIREESEPIFRMYPICVPERDLLFDRLCSKGVKASLHYFPPVHMQSVYRDMKIRGSENLTETESVANQLICLPSDPLMRDEDISYISEIILEHIRR</sequence>
<comment type="similarity">
    <text evidence="3">Belongs to the DegT/DnrJ/EryC1 family.</text>
</comment>
<evidence type="ECO:0000313" key="5">
    <source>
        <dbReference type="Proteomes" id="UP000053370"/>
    </source>
</evidence>
<accession>A0A0S7BVF7</accession>
<dbReference type="EMBL" id="DF968181">
    <property type="protein sequence ID" value="GAP41489.1"/>
    <property type="molecule type" value="Genomic_DNA"/>
</dbReference>
<dbReference type="Proteomes" id="UP000053370">
    <property type="component" value="Unassembled WGS sequence"/>
</dbReference>
<dbReference type="GO" id="GO:0030170">
    <property type="term" value="F:pyridoxal phosphate binding"/>
    <property type="evidence" value="ECO:0007669"/>
    <property type="project" value="TreeGrafter"/>
</dbReference>
<dbReference type="InterPro" id="IPR015421">
    <property type="entry name" value="PyrdxlP-dep_Trfase_major"/>
</dbReference>
<organism evidence="4">
    <name type="scientific">Flexilinea flocculi</name>
    <dbReference type="NCBI Taxonomy" id="1678840"/>
    <lineage>
        <taxon>Bacteria</taxon>
        <taxon>Bacillati</taxon>
        <taxon>Chloroflexota</taxon>
        <taxon>Anaerolineae</taxon>
        <taxon>Anaerolineales</taxon>
        <taxon>Anaerolineaceae</taxon>
        <taxon>Flexilinea</taxon>
    </lineage>
</organism>
<dbReference type="PANTHER" id="PTHR30244:SF34">
    <property type="entry name" value="DTDP-4-AMINO-4,6-DIDEOXYGALACTOSE TRANSAMINASE"/>
    <property type="match status" value="1"/>
</dbReference>
<evidence type="ECO:0000313" key="4">
    <source>
        <dbReference type="EMBL" id="GAP41489.1"/>
    </source>
</evidence>
<proteinExistence type="inferred from homology"/>
<dbReference type="OrthoDB" id="9810913at2"/>
<evidence type="ECO:0000256" key="3">
    <source>
        <dbReference type="RuleBase" id="RU004508"/>
    </source>
</evidence>
<dbReference type="CDD" id="cd00616">
    <property type="entry name" value="AHBA_syn"/>
    <property type="match status" value="1"/>
</dbReference>